<keyword evidence="3" id="KW-1185">Reference proteome</keyword>
<gene>
    <name evidence="2" type="ORF">PN36_35055</name>
</gene>
<dbReference type="EMBL" id="JSZA02000411">
    <property type="protein sequence ID" value="TGN99691.1"/>
    <property type="molecule type" value="Genomic_DNA"/>
</dbReference>
<protein>
    <submittedName>
        <fullName evidence="2">Uncharacterized protein</fullName>
    </submittedName>
</protein>
<evidence type="ECO:0000313" key="2">
    <source>
        <dbReference type="EMBL" id="TGN99691.1"/>
    </source>
</evidence>
<sequence length="533" mass="61593">MTHGFANILIVFSLISIGCTKTPDEVKESQSYVKAKEQYPPTINPLALAYYLAFVDFEVDLPDPKEQNKMNEILQNEIKDILGVEEWTTLVHFARGAYTMSEEDRQELIADMVAAKQITPEEAEKLVKERLRQKKEEIKDKIKDPFFWISLIPYMKSIKIVKKGTVDVAKHLETIFKTMDPKLVPVIIKTLHPAADPWEVERGGWLLNMASKYHRKLKQQTTIRSPMQKKPRFTLSDKVNGILSNHEINTNLIKLFQTLPLASTKFEDDMFGLLIAASELFGETETNTILERLIPKNMRQEIEKLKKMLEVIKTTFKHDTRREVLFTSTYKNRFESFNQLFLPTLPGTNHPKKKTGFKSYEKLSSDNSYNRIEKQIIQSFIILKACVVQFQLHYKINGVWPTEGVQNFSLPSGKSATSNNNLKFPEKSVLDLAKLWIRRPINWKLANNESKTNFEVFPEPTSDTTTSTSDTTSDPGGYYRFRHSGSKPEKQVNFEWSFYTEEDLEQHGWVHRSGDNQNVSWPCNGHLDFITQP</sequence>
<organism evidence="2 3">
    <name type="scientific">Candidatus Thiomargarita nelsonii</name>
    <dbReference type="NCBI Taxonomy" id="1003181"/>
    <lineage>
        <taxon>Bacteria</taxon>
        <taxon>Pseudomonadati</taxon>
        <taxon>Pseudomonadota</taxon>
        <taxon>Gammaproteobacteria</taxon>
        <taxon>Thiotrichales</taxon>
        <taxon>Thiotrichaceae</taxon>
        <taxon>Thiomargarita</taxon>
    </lineage>
</organism>
<proteinExistence type="predicted"/>
<evidence type="ECO:0000256" key="1">
    <source>
        <dbReference type="SAM" id="MobiDB-lite"/>
    </source>
</evidence>
<feature type="region of interest" description="Disordered" evidence="1">
    <location>
        <begin position="454"/>
        <end position="482"/>
    </location>
</feature>
<name>A0A4E0QWE9_9GAMM</name>
<comment type="caution">
    <text evidence="2">The sequence shown here is derived from an EMBL/GenBank/DDBJ whole genome shotgun (WGS) entry which is preliminary data.</text>
</comment>
<feature type="compositionally biased region" description="Low complexity" evidence="1">
    <location>
        <begin position="461"/>
        <end position="474"/>
    </location>
</feature>
<accession>A0A4E0QWE9</accession>
<dbReference type="AlphaFoldDB" id="A0A4E0QWE9"/>
<dbReference type="Proteomes" id="UP000030428">
    <property type="component" value="Unassembled WGS sequence"/>
</dbReference>
<evidence type="ECO:0000313" key="3">
    <source>
        <dbReference type="Proteomes" id="UP000030428"/>
    </source>
</evidence>
<reference evidence="2 3" key="1">
    <citation type="journal article" date="2016" name="Front. Microbiol.">
        <title>Single-Cell (Meta-)Genomics of a Dimorphic Candidatus Thiomargarita nelsonii Reveals Genomic Plasticity.</title>
        <authorList>
            <person name="Flood B.E."/>
            <person name="Fliss P."/>
            <person name="Jones D.S."/>
            <person name="Dick G.J."/>
            <person name="Jain S."/>
            <person name="Kaster A.K."/>
            <person name="Winkel M."/>
            <person name="Mussmann M."/>
            <person name="Bailey J."/>
        </authorList>
    </citation>
    <scope>NUCLEOTIDE SEQUENCE [LARGE SCALE GENOMIC DNA]</scope>
    <source>
        <strain evidence="2">Hydrate Ridge</strain>
    </source>
</reference>